<keyword evidence="2" id="KW-1185">Reference proteome</keyword>
<dbReference type="Proteomes" id="UP000632154">
    <property type="component" value="Unassembled WGS sequence"/>
</dbReference>
<gene>
    <name evidence="1" type="ORF">GCM10017783_23050</name>
</gene>
<evidence type="ECO:0000313" key="1">
    <source>
        <dbReference type="EMBL" id="GHG09930.1"/>
    </source>
</evidence>
<evidence type="ECO:0000313" key="2">
    <source>
        <dbReference type="Proteomes" id="UP000632154"/>
    </source>
</evidence>
<reference evidence="2" key="1">
    <citation type="journal article" date="2019" name="Int. J. Syst. Evol. Microbiol.">
        <title>The Global Catalogue of Microorganisms (GCM) 10K type strain sequencing project: providing services to taxonomists for standard genome sequencing and annotation.</title>
        <authorList>
            <consortium name="The Broad Institute Genomics Platform"/>
            <consortium name="The Broad Institute Genome Sequencing Center for Infectious Disease"/>
            <person name="Wu L."/>
            <person name="Ma J."/>
        </authorList>
    </citation>
    <scope>NUCLEOTIDE SEQUENCE [LARGE SCALE GENOMIC DNA]</scope>
    <source>
        <strain evidence="2">CGMCC 1.18439</strain>
    </source>
</reference>
<dbReference type="EMBL" id="BNAL01000038">
    <property type="protein sequence ID" value="GHG09930.1"/>
    <property type="molecule type" value="Genomic_DNA"/>
</dbReference>
<protein>
    <submittedName>
        <fullName evidence="1">Uncharacterized protein</fullName>
    </submittedName>
</protein>
<organism evidence="1 2">
    <name type="scientific">Deinococcus piscis</name>
    <dbReference type="NCBI Taxonomy" id="394230"/>
    <lineage>
        <taxon>Bacteria</taxon>
        <taxon>Thermotogati</taxon>
        <taxon>Deinococcota</taxon>
        <taxon>Deinococci</taxon>
        <taxon>Deinococcales</taxon>
        <taxon>Deinococcaceae</taxon>
        <taxon>Deinococcus</taxon>
    </lineage>
</organism>
<sequence length="194" mass="20473">MKVPHITSLIHSGQLTALIESPCPAFSAIQCLNGYTCDDFAGNAFVLSRRPGSPGSPTGGVLAGPMGTFTVPPLPERGFWTVSDLTPSSAQVPLYRTSLRLELEVCSQPASPVCLPENVQLEGNRLSSHSELNIFAPDADELRDLLTRVTPDNLSFAFKSSLLRAASQLGAGDIAATDILQPVWHVGPSAGGHP</sequence>
<dbReference type="RefSeq" id="WP_189643894.1">
    <property type="nucleotide sequence ID" value="NZ_BNAL01000038.1"/>
</dbReference>
<accession>A0ABQ3KAX9</accession>
<comment type="caution">
    <text evidence="1">The sequence shown here is derived from an EMBL/GenBank/DDBJ whole genome shotgun (WGS) entry which is preliminary data.</text>
</comment>
<name>A0ABQ3KAX9_9DEIO</name>
<proteinExistence type="predicted"/>